<dbReference type="InterPro" id="IPR003770">
    <property type="entry name" value="MLTG-like"/>
</dbReference>
<keyword evidence="2 7" id="KW-0812">Transmembrane</keyword>
<dbReference type="GeneID" id="303188204"/>
<keyword evidence="4 7" id="KW-0472">Membrane</keyword>
<protein>
    <recommendedName>
        <fullName evidence="7">Endolytic murein transglycosylase</fullName>
        <ecNumber evidence="7">4.2.2.29</ecNumber>
    </recommendedName>
    <alternativeName>
        <fullName evidence="7">Peptidoglycan lytic transglycosylase</fullName>
    </alternativeName>
    <alternativeName>
        <fullName evidence="7">Peptidoglycan polymerization terminase</fullName>
    </alternativeName>
</protein>
<dbReference type="Proteomes" id="UP000252479">
    <property type="component" value="Unassembled WGS sequence"/>
</dbReference>
<evidence type="ECO:0000256" key="5">
    <source>
        <dbReference type="ARBA" id="ARBA00023239"/>
    </source>
</evidence>
<feature type="site" description="Important for catalytic activity" evidence="7">
    <location>
        <position position="218"/>
    </location>
</feature>
<evidence type="ECO:0000256" key="4">
    <source>
        <dbReference type="ARBA" id="ARBA00023136"/>
    </source>
</evidence>
<dbReference type="PANTHER" id="PTHR30518:SF2">
    <property type="entry name" value="ENDOLYTIC MUREIN TRANSGLYCOSYLASE"/>
    <property type="match status" value="1"/>
</dbReference>
<organism evidence="8 9">
    <name type="scientific">Vibrio casei</name>
    <dbReference type="NCBI Taxonomy" id="673372"/>
    <lineage>
        <taxon>Bacteria</taxon>
        <taxon>Pseudomonadati</taxon>
        <taxon>Pseudomonadota</taxon>
        <taxon>Gammaproteobacteria</taxon>
        <taxon>Vibrionales</taxon>
        <taxon>Vibrionaceae</taxon>
        <taxon>Vibrio</taxon>
    </lineage>
</organism>
<comment type="caution">
    <text evidence="8">The sequence shown here is derived from an EMBL/GenBank/DDBJ whole genome shotgun (WGS) entry which is preliminary data.</text>
</comment>
<keyword evidence="7" id="KW-0997">Cell inner membrane</keyword>
<keyword evidence="9" id="KW-1185">Reference proteome</keyword>
<dbReference type="EMBL" id="QPGL01000001">
    <property type="protein sequence ID" value="RCS72965.1"/>
    <property type="molecule type" value="Genomic_DNA"/>
</dbReference>
<dbReference type="HAMAP" id="MF_02065">
    <property type="entry name" value="MltG"/>
    <property type="match status" value="1"/>
</dbReference>
<name>A0A368LMD8_9VIBR</name>
<evidence type="ECO:0000313" key="8">
    <source>
        <dbReference type="EMBL" id="RCS72965.1"/>
    </source>
</evidence>
<accession>A0A368LMD8</accession>
<dbReference type="RefSeq" id="WP_086960991.1">
    <property type="nucleotide sequence ID" value="NZ_AP018680.1"/>
</dbReference>
<dbReference type="EC" id="4.2.2.29" evidence="7"/>
<keyword evidence="1 7" id="KW-1003">Cell membrane</keyword>
<comment type="catalytic activity">
    <reaction evidence="7">
        <text>a peptidoglycan chain = a peptidoglycan chain with N-acetyl-1,6-anhydromuramyl-[peptide] at the reducing end + a peptidoglycan chain with N-acetylglucosamine at the non-reducing end.</text>
        <dbReference type="EC" id="4.2.2.29"/>
    </reaction>
</comment>
<dbReference type="FunFam" id="3.30.160.60:FF:000242">
    <property type="entry name" value="Endolytic murein transglycosylase"/>
    <property type="match status" value="1"/>
</dbReference>
<dbReference type="GO" id="GO:0005886">
    <property type="term" value="C:plasma membrane"/>
    <property type="evidence" value="ECO:0007669"/>
    <property type="project" value="UniProtKB-SubCell"/>
</dbReference>
<comment type="similarity">
    <text evidence="7">Belongs to the transglycosylase MltG family.</text>
</comment>
<dbReference type="NCBIfam" id="TIGR00247">
    <property type="entry name" value="endolytic transglycosylase MltG"/>
    <property type="match status" value="1"/>
</dbReference>
<comment type="function">
    <text evidence="7">Functions as a peptidoglycan terminase that cleaves nascent peptidoglycan strands endolytically to terminate their elongation.</text>
</comment>
<dbReference type="PANTHER" id="PTHR30518">
    <property type="entry name" value="ENDOLYTIC MUREIN TRANSGLYCOSYLASE"/>
    <property type="match status" value="1"/>
</dbReference>
<feature type="transmembrane region" description="Helical" evidence="7">
    <location>
        <begin position="5"/>
        <end position="23"/>
    </location>
</feature>
<dbReference type="OrthoDB" id="9814591at2"/>
<evidence type="ECO:0000256" key="2">
    <source>
        <dbReference type="ARBA" id="ARBA00022692"/>
    </source>
</evidence>
<dbReference type="AlphaFoldDB" id="A0A368LMD8"/>
<dbReference type="Gene3D" id="3.30.160.60">
    <property type="entry name" value="Classic Zinc Finger"/>
    <property type="match status" value="2"/>
</dbReference>
<keyword evidence="5 7" id="KW-0456">Lyase</keyword>
<comment type="subcellular location">
    <subcellularLocation>
        <location evidence="7">Cell inner membrane</location>
        <topology evidence="7">Single-pass membrane protein</topology>
    </subcellularLocation>
</comment>
<evidence type="ECO:0000256" key="7">
    <source>
        <dbReference type="HAMAP-Rule" id="MF_02065"/>
    </source>
</evidence>
<proteinExistence type="inferred from homology"/>
<dbReference type="GO" id="GO:0071555">
    <property type="term" value="P:cell wall organization"/>
    <property type="evidence" value="ECO:0007669"/>
    <property type="project" value="UniProtKB-KW"/>
</dbReference>
<evidence type="ECO:0000313" key="9">
    <source>
        <dbReference type="Proteomes" id="UP000252479"/>
    </source>
</evidence>
<keyword evidence="3 7" id="KW-1133">Transmembrane helix</keyword>
<reference evidence="8 9" key="1">
    <citation type="journal article" date="2017" name="Elife">
        <title>Extensive horizontal gene transfer in cheese-associated bacteria.</title>
        <authorList>
            <person name="Bonham K.S."/>
            <person name="Wolfe B.E."/>
            <person name="Dutton R.J."/>
        </authorList>
    </citation>
    <scope>NUCLEOTIDE SEQUENCE [LARGE SCALE GENOMIC DNA]</scope>
    <source>
        <strain evidence="8 9">JB196</strain>
    </source>
</reference>
<dbReference type="GO" id="GO:0008932">
    <property type="term" value="F:lytic endotransglycosylase activity"/>
    <property type="evidence" value="ECO:0007669"/>
    <property type="project" value="UniProtKB-UniRule"/>
</dbReference>
<evidence type="ECO:0000256" key="3">
    <source>
        <dbReference type="ARBA" id="ARBA00022989"/>
    </source>
</evidence>
<evidence type="ECO:0000256" key="1">
    <source>
        <dbReference type="ARBA" id="ARBA00022475"/>
    </source>
</evidence>
<dbReference type="CDD" id="cd08010">
    <property type="entry name" value="MltG_like"/>
    <property type="match status" value="1"/>
</dbReference>
<gene>
    <name evidence="7 8" type="primary">mltG</name>
    <name evidence="8" type="ORF">CIK83_04700</name>
</gene>
<dbReference type="GO" id="GO:0009252">
    <property type="term" value="P:peptidoglycan biosynthetic process"/>
    <property type="evidence" value="ECO:0007669"/>
    <property type="project" value="UniProtKB-UniRule"/>
</dbReference>
<keyword evidence="6 7" id="KW-0961">Cell wall biogenesis/degradation</keyword>
<evidence type="ECO:0000256" key="6">
    <source>
        <dbReference type="ARBA" id="ARBA00023316"/>
    </source>
</evidence>
<sequence>MIKKLVILFIVIVIVVIGMVFFAKSEVNDYLGQEVYAQGDRLVTIKRGSSLRSALWQMEHKGAIERTSFSRLLPYLYPNLVNIKAGTYQVQEQATLNDLLKEMVAGNEFQYTVTFIEGSRFSEWRTQLSLAKGLQHKTQEMTESDIAKAVGIDKDKLEGLLLAETYHYTTGMSDLDILKRSHNALMRVLNQAWETRKQGLPLKTPYEALILASIIEKETAIESERERIASVFVNRLNTNMRLQTDPTVIYGLGDKYDGNIRKKDLSTPTAYNTYVINGLPPTPIAMPGAKSIRAALNPETSRYLYFVASGDGGHVFTKSLPEHNRAVRNYLRKLRANKSN</sequence>
<dbReference type="Pfam" id="PF02618">
    <property type="entry name" value="YceG"/>
    <property type="match status" value="1"/>
</dbReference>